<proteinExistence type="predicted"/>
<evidence type="ECO:0000313" key="9">
    <source>
        <dbReference type="Proteomes" id="UP001237642"/>
    </source>
</evidence>
<accession>A0AAD8GVG6</accession>
<keyword evidence="3" id="KW-0238">DNA-binding</keyword>
<evidence type="ECO:0000256" key="2">
    <source>
        <dbReference type="ARBA" id="ARBA00023015"/>
    </source>
</evidence>
<name>A0AAD8GVG6_9APIA</name>
<feature type="domain" description="BHLH" evidence="7">
    <location>
        <begin position="307"/>
        <end position="357"/>
    </location>
</feature>
<protein>
    <submittedName>
        <fullName evidence="8">Phytochrome-interacting factor 3</fullName>
    </submittedName>
</protein>
<keyword evidence="5" id="KW-0539">Nucleus</keyword>
<comment type="caution">
    <text evidence="8">The sequence shown here is derived from an EMBL/GenBank/DDBJ whole genome shotgun (WGS) entry which is preliminary data.</text>
</comment>
<keyword evidence="9" id="KW-1185">Reference proteome</keyword>
<dbReference type="GO" id="GO:0000981">
    <property type="term" value="F:DNA-binding transcription factor activity, RNA polymerase II-specific"/>
    <property type="evidence" value="ECO:0007669"/>
    <property type="project" value="TreeGrafter"/>
</dbReference>
<dbReference type="Gene3D" id="4.10.280.10">
    <property type="entry name" value="Helix-loop-helix DNA-binding domain"/>
    <property type="match status" value="1"/>
</dbReference>
<evidence type="ECO:0000256" key="1">
    <source>
        <dbReference type="ARBA" id="ARBA00004123"/>
    </source>
</evidence>
<dbReference type="PANTHER" id="PTHR16223">
    <property type="entry name" value="TRANSCRIPTION FACTOR BHLH83-RELATED"/>
    <property type="match status" value="1"/>
</dbReference>
<dbReference type="InterPro" id="IPR045843">
    <property type="entry name" value="IND-like"/>
</dbReference>
<dbReference type="EMBL" id="JAUIZM010000011">
    <property type="protein sequence ID" value="KAK1356107.1"/>
    <property type="molecule type" value="Genomic_DNA"/>
</dbReference>
<evidence type="ECO:0000256" key="4">
    <source>
        <dbReference type="ARBA" id="ARBA00023163"/>
    </source>
</evidence>
<gene>
    <name evidence="8" type="ORF">POM88_049363</name>
</gene>
<feature type="compositionally biased region" description="Polar residues" evidence="6">
    <location>
        <begin position="251"/>
        <end position="260"/>
    </location>
</feature>
<dbReference type="SUPFAM" id="SSF47459">
    <property type="entry name" value="HLH, helix-loop-helix DNA-binding domain"/>
    <property type="match status" value="1"/>
</dbReference>
<organism evidence="8 9">
    <name type="scientific">Heracleum sosnowskyi</name>
    <dbReference type="NCBI Taxonomy" id="360622"/>
    <lineage>
        <taxon>Eukaryota</taxon>
        <taxon>Viridiplantae</taxon>
        <taxon>Streptophyta</taxon>
        <taxon>Embryophyta</taxon>
        <taxon>Tracheophyta</taxon>
        <taxon>Spermatophyta</taxon>
        <taxon>Magnoliopsida</taxon>
        <taxon>eudicotyledons</taxon>
        <taxon>Gunneridae</taxon>
        <taxon>Pentapetalae</taxon>
        <taxon>asterids</taxon>
        <taxon>campanulids</taxon>
        <taxon>Apiales</taxon>
        <taxon>Apiaceae</taxon>
        <taxon>Apioideae</taxon>
        <taxon>apioid superclade</taxon>
        <taxon>Tordylieae</taxon>
        <taxon>Tordyliinae</taxon>
        <taxon>Heracleum</taxon>
    </lineage>
</organism>
<evidence type="ECO:0000256" key="3">
    <source>
        <dbReference type="ARBA" id="ARBA00023125"/>
    </source>
</evidence>
<evidence type="ECO:0000256" key="6">
    <source>
        <dbReference type="SAM" id="MobiDB-lite"/>
    </source>
</evidence>
<sequence length="379" mass="41111">MEQQQQQQMNSGLTRYRSAPSSYFADMLNASLFGADEVADQFVTPRASSPDSDRFFSRFMSSCGAEDSNLPNVSDVRPGSFGNEPGQVQFVVPMKHEPDVQQQMGINNLPQMKMGGGNNLNLIRQSSSPAGLFAQVNIDNAAYAVMRGMGNSGPAGSTHADSSFSSGCRLSNQMDFPPSTPSSSSIMPRAFKVEAKSFGAGRPEVGNYGENRMNDGGYLTGGSRDTSWDDSALLSDDFLAGLAGNDRNAFSNLNSSRNQTGEGGSRPSTALAHHLSLPTSSAELSAMEHLLHYPDSVPLKIRAKRGCATHPRSIAERVRRTKISERMRKLQELVPNMDKQTNTADMLDLAVDYIKDLQKEVKTLSDVRANCTCSSKQKT</sequence>
<dbReference type="GO" id="GO:0005634">
    <property type="term" value="C:nucleus"/>
    <property type="evidence" value="ECO:0007669"/>
    <property type="project" value="UniProtKB-SubCell"/>
</dbReference>
<dbReference type="InterPro" id="IPR011598">
    <property type="entry name" value="bHLH_dom"/>
</dbReference>
<evidence type="ECO:0000313" key="8">
    <source>
        <dbReference type="EMBL" id="KAK1356107.1"/>
    </source>
</evidence>
<evidence type="ECO:0000256" key="5">
    <source>
        <dbReference type="ARBA" id="ARBA00023242"/>
    </source>
</evidence>
<reference evidence="8" key="1">
    <citation type="submission" date="2023-02" db="EMBL/GenBank/DDBJ databases">
        <title>Genome of toxic invasive species Heracleum sosnowskyi carries increased number of genes despite the absence of recent whole-genome duplications.</title>
        <authorList>
            <person name="Schelkunov M."/>
            <person name="Shtratnikova V."/>
            <person name="Makarenko M."/>
            <person name="Klepikova A."/>
            <person name="Omelchenko D."/>
            <person name="Novikova G."/>
            <person name="Obukhova E."/>
            <person name="Bogdanov V."/>
            <person name="Penin A."/>
            <person name="Logacheva M."/>
        </authorList>
    </citation>
    <scope>NUCLEOTIDE SEQUENCE</scope>
    <source>
        <strain evidence="8">Hsosn_3</strain>
        <tissue evidence="8">Leaf</tissue>
    </source>
</reference>
<dbReference type="PROSITE" id="PS50888">
    <property type="entry name" value="BHLH"/>
    <property type="match status" value="1"/>
</dbReference>
<keyword evidence="2" id="KW-0805">Transcription regulation</keyword>
<dbReference type="Pfam" id="PF00010">
    <property type="entry name" value="HLH"/>
    <property type="match status" value="1"/>
</dbReference>
<dbReference type="GO" id="GO:0046983">
    <property type="term" value="F:protein dimerization activity"/>
    <property type="evidence" value="ECO:0007669"/>
    <property type="project" value="InterPro"/>
</dbReference>
<comment type="subcellular location">
    <subcellularLocation>
        <location evidence="1">Nucleus</location>
    </subcellularLocation>
</comment>
<dbReference type="GO" id="GO:0000978">
    <property type="term" value="F:RNA polymerase II cis-regulatory region sequence-specific DNA binding"/>
    <property type="evidence" value="ECO:0007669"/>
    <property type="project" value="TreeGrafter"/>
</dbReference>
<reference evidence="8" key="2">
    <citation type="submission" date="2023-05" db="EMBL/GenBank/DDBJ databases">
        <authorList>
            <person name="Schelkunov M.I."/>
        </authorList>
    </citation>
    <scope>NUCLEOTIDE SEQUENCE</scope>
    <source>
        <strain evidence="8">Hsosn_3</strain>
        <tissue evidence="8">Leaf</tissue>
    </source>
</reference>
<dbReference type="PANTHER" id="PTHR16223:SF125">
    <property type="entry name" value="OS08G0506700 PROTEIN"/>
    <property type="match status" value="1"/>
</dbReference>
<evidence type="ECO:0000259" key="7">
    <source>
        <dbReference type="PROSITE" id="PS50888"/>
    </source>
</evidence>
<dbReference type="SMART" id="SM00353">
    <property type="entry name" value="HLH"/>
    <property type="match status" value="1"/>
</dbReference>
<feature type="region of interest" description="Disordered" evidence="6">
    <location>
        <begin position="251"/>
        <end position="270"/>
    </location>
</feature>
<dbReference type="FunFam" id="4.10.280.10:FF:000021">
    <property type="entry name" value="Transcription factor bHLH130 family"/>
    <property type="match status" value="1"/>
</dbReference>
<dbReference type="InterPro" id="IPR036638">
    <property type="entry name" value="HLH_DNA-bd_sf"/>
</dbReference>
<keyword evidence="4" id="KW-0804">Transcription</keyword>
<dbReference type="AlphaFoldDB" id="A0AAD8GVG6"/>
<dbReference type="Proteomes" id="UP001237642">
    <property type="component" value="Unassembled WGS sequence"/>
</dbReference>